<evidence type="ECO:0000313" key="2">
    <source>
        <dbReference type="EnsemblMetazoa" id="SCAU012889-PA"/>
    </source>
</evidence>
<keyword evidence="3" id="KW-1185">Reference proteome</keyword>
<organism evidence="2 3">
    <name type="scientific">Stomoxys calcitrans</name>
    <name type="common">Stable fly</name>
    <name type="synonym">Conops calcitrans</name>
    <dbReference type="NCBI Taxonomy" id="35570"/>
    <lineage>
        <taxon>Eukaryota</taxon>
        <taxon>Metazoa</taxon>
        <taxon>Ecdysozoa</taxon>
        <taxon>Arthropoda</taxon>
        <taxon>Hexapoda</taxon>
        <taxon>Insecta</taxon>
        <taxon>Pterygota</taxon>
        <taxon>Neoptera</taxon>
        <taxon>Endopterygota</taxon>
        <taxon>Diptera</taxon>
        <taxon>Brachycera</taxon>
        <taxon>Muscomorpha</taxon>
        <taxon>Muscoidea</taxon>
        <taxon>Muscidae</taxon>
        <taxon>Stomoxys</taxon>
    </lineage>
</organism>
<dbReference type="AlphaFoldDB" id="A0A1I8Q129"/>
<dbReference type="PANTHER" id="PTHR20898:SF0">
    <property type="entry name" value="DAEDALUS ON 3-RELATED"/>
    <property type="match status" value="1"/>
</dbReference>
<dbReference type="SMART" id="SM00697">
    <property type="entry name" value="DM8"/>
    <property type="match status" value="1"/>
</dbReference>
<proteinExistence type="predicted"/>
<accession>A0A1I8Q129</accession>
<dbReference type="InterPro" id="IPR010512">
    <property type="entry name" value="DUF1091"/>
</dbReference>
<name>A0A1I8Q129_STOCA</name>
<feature type="chain" id="PRO_5009327542" description="MD-2-related lipid-recognition domain-containing protein" evidence="1">
    <location>
        <begin position="24"/>
        <end position="186"/>
    </location>
</feature>
<dbReference type="PANTHER" id="PTHR20898">
    <property type="entry name" value="DAEDALUS ON 3-RELATED-RELATED"/>
    <property type="match status" value="1"/>
</dbReference>
<dbReference type="EnsemblMetazoa" id="SCAU012889-RA">
    <property type="protein sequence ID" value="SCAU012889-PA"/>
    <property type="gene ID" value="SCAU012889"/>
</dbReference>
<sequence length="186" mass="22225">MLLRKWFVLVVMLNFQAYEIVQAAKPRFKLEFYRYDCLNITQHIKVFQCVFEKDCFNSYIFSERLMFDRDLSDNFEMRVWINLKPMNGKKTLRFVDIKFKCCQVLATSLQMPLLKSLLNELWRSSNIPAECPFKGNFIYKMNNFSFTDSYFPPYAPFLNFTFTMEFFDRKTLFAITKITGATVPLT</sequence>
<dbReference type="Proteomes" id="UP000095300">
    <property type="component" value="Unassembled WGS sequence"/>
</dbReference>
<feature type="signal peptide" evidence="1">
    <location>
        <begin position="1"/>
        <end position="23"/>
    </location>
</feature>
<evidence type="ECO:0008006" key="4">
    <source>
        <dbReference type="Google" id="ProtNLM"/>
    </source>
</evidence>
<gene>
    <name evidence="2" type="primary">106086490</name>
</gene>
<reference evidence="2" key="1">
    <citation type="submission" date="2020-05" db="UniProtKB">
        <authorList>
            <consortium name="EnsemblMetazoa"/>
        </authorList>
    </citation>
    <scope>IDENTIFICATION</scope>
    <source>
        <strain evidence="2">USDA</strain>
    </source>
</reference>
<protein>
    <recommendedName>
        <fullName evidence="4">MD-2-related lipid-recognition domain-containing protein</fullName>
    </recommendedName>
</protein>
<dbReference type="Pfam" id="PF06477">
    <property type="entry name" value="DUF1091"/>
    <property type="match status" value="1"/>
</dbReference>
<keyword evidence="1" id="KW-0732">Signal</keyword>
<dbReference type="VEuPathDB" id="VectorBase:SCAU012889"/>
<evidence type="ECO:0000256" key="1">
    <source>
        <dbReference type="SAM" id="SignalP"/>
    </source>
</evidence>
<evidence type="ECO:0000313" key="3">
    <source>
        <dbReference type="Proteomes" id="UP000095300"/>
    </source>
</evidence>